<feature type="compositionally biased region" description="Acidic residues" evidence="1">
    <location>
        <begin position="222"/>
        <end position="232"/>
    </location>
</feature>
<feature type="compositionally biased region" description="Polar residues" evidence="1">
    <location>
        <begin position="344"/>
        <end position="363"/>
    </location>
</feature>
<feature type="compositionally biased region" description="Polar residues" evidence="1">
    <location>
        <begin position="309"/>
        <end position="320"/>
    </location>
</feature>
<proteinExistence type="predicted"/>
<organism evidence="2">
    <name type="scientific">Absidia glauca</name>
    <name type="common">Pin mould</name>
    <dbReference type="NCBI Taxonomy" id="4829"/>
    <lineage>
        <taxon>Eukaryota</taxon>
        <taxon>Fungi</taxon>
        <taxon>Fungi incertae sedis</taxon>
        <taxon>Mucoromycota</taxon>
        <taxon>Mucoromycotina</taxon>
        <taxon>Mucoromycetes</taxon>
        <taxon>Mucorales</taxon>
        <taxon>Cunninghamellaceae</taxon>
        <taxon>Absidia</taxon>
    </lineage>
</organism>
<evidence type="ECO:0000256" key="1">
    <source>
        <dbReference type="SAM" id="MobiDB-lite"/>
    </source>
</evidence>
<feature type="compositionally biased region" description="Low complexity" evidence="1">
    <location>
        <begin position="377"/>
        <end position="391"/>
    </location>
</feature>
<evidence type="ECO:0000313" key="3">
    <source>
        <dbReference type="Proteomes" id="UP000078561"/>
    </source>
</evidence>
<feature type="compositionally biased region" description="Polar residues" evidence="1">
    <location>
        <begin position="453"/>
        <end position="472"/>
    </location>
</feature>
<gene>
    <name evidence="2" type="primary">ABSGL_09154.1 scaffold 10682</name>
</gene>
<protein>
    <submittedName>
        <fullName evidence="2">Uncharacterized protein</fullName>
    </submittedName>
</protein>
<evidence type="ECO:0000313" key="2">
    <source>
        <dbReference type="EMBL" id="SAM03336.1"/>
    </source>
</evidence>
<keyword evidence="3" id="KW-1185">Reference proteome</keyword>
<name>A0A168Q1A4_ABSGL</name>
<feature type="compositionally biased region" description="Basic and acidic residues" evidence="1">
    <location>
        <begin position="191"/>
        <end position="205"/>
    </location>
</feature>
<feature type="compositionally biased region" description="Polar residues" evidence="1">
    <location>
        <begin position="292"/>
        <end position="302"/>
    </location>
</feature>
<reference evidence="2" key="1">
    <citation type="submission" date="2016-04" db="EMBL/GenBank/DDBJ databases">
        <authorList>
            <person name="Evans L.H."/>
            <person name="Alamgir A."/>
            <person name="Owens N."/>
            <person name="Weber N.D."/>
            <person name="Virtaneva K."/>
            <person name="Barbian K."/>
            <person name="Babar A."/>
            <person name="Rosenke K."/>
        </authorList>
    </citation>
    <scope>NUCLEOTIDE SEQUENCE [LARGE SCALE GENOMIC DNA]</scope>
    <source>
        <strain evidence="2">CBS 101.48</strain>
    </source>
</reference>
<feature type="compositionally biased region" description="Polar residues" evidence="1">
    <location>
        <begin position="392"/>
        <end position="433"/>
    </location>
</feature>
<feature type="compositionally biased region" description="Polar residues" evidence="1">
    <location>
        <begin position="176"/>
        <end position="190"/>
    </location>
</feature>
<feature type="compositionally biased region" description="Polar residues" evidence="1">
    <location>
        <begin position="157"/>
        <end position="167"/>
    </location>
</feature>
<sequence>MHLHPGFFRGGLFKPRFSKSRSVIANENITHQTTIVFQEYYLSLSRHGMLAFRPRPFVLFRLLDSYSSLNSYLTREKKWAPSARSKSHHVFKWVKSDRTIVYEDKGDNDEDEEDDDDEDKDQVMAEAIQETPQAETQVAPGHANEQTQQVPVINSTTAETNPSQTTGPDAVETAKANDQSDLSTGLFSTRTQDHAPPETDEEHTHTPKLSDVPDVDPSQLMDEQENNADDLNDPSRHPAFAPHIHPQLTDDDNDEPMEAAYNHPESTSTIPETIPPPSITAETEQPIDHEISTSAPDQSTSADHPMPTIANTESNYSTADQPFATEQRAVNHDATLNAPDPVIATTSPPTTTAEDIANETSSMDAMDVIPSETENLPPRAASPNATASANSIVQDINSSNTSPIPEAQAPTSIEPPTTVTAPETDPSQPSATDMQPVPVEATASAPIPPLSTAPDSQQDTNSASTESQADPSQENKHDQAQ</sequence>
<dbReference type="EMBL" id="LT554077">
    <property type="protein sequence ID" value="SAM03336.1"/>
    <property type="molecule type" value="Genomic_DNA"/>
</dbReference>
<dbReference type="AlphaFoldDB" id="A0A168Q1A4"/>
<dbReference type="OrthoDB" id="2595509at2759"/>
<dbReference type="Proteomes" id="UP000078561">
    <property type="component" value="Unassembled WGS sequence"/>
</dbReference>
<accession>A0A168Q1A4</accession>
<dbReference type="InParanoid" id="A0A168Q1A4"/>
<feature type="region of interest" description="Disordered" evidence="1">
    <location>
        <begin position="157"/>
        <end position="481"/>
    </location>
</feature>